<dbReference type="FunFam" id="3.90.1520.10:FF:000005">
    <property type="entry name" value="Soluble guanylate cyclase gcy-36"/>
    <property type="match status" value="1"/>
</dbReference>
<dbReference type="STRING" id="6313.A0A158P957"/>
<comment type="catalytic activity">
    <reaction evidence="1">
        <text>GTP = 3',5'-cyclic GMP + diphosphate</text>
        <dbReference type="Rhea" id="RHEA:13665"/>
        <dbReference type="ChEBI" id="CHEBI:33019"/>
        <dbReference type="ChEBI" id="CHEBI:37565"/>
        <dbReference type="ChEBI" id="CHEBI:57746"/>
        <dbReference type="EC" id="4.6.1.2"/>
    </reaction>
</comment>
<dbReference type="GO" id="GO:0008074">
    <property type="term" value="C:guanylate cyclase complex, soluble"/>
    <property type="evidence" value="ECO:0007669"/>
    <property type="project" value="TreeGrafter"/>
</dbReference>
<dbReference type="GO" id="GO:0020037">
    <property type="term" value="F:heme binding"/>
    <property type="evidence" value="ECO:0007669"/>
    <property type="project" value="InterPro"/>
</dbReference>
<evidence type="ECO:0000256" key="1">
    <source>
        <dbReference type="ARBA" id="ARBA00001436"/>
    </source>
</evidence>
<dbReference type="WBParaSite" id="ACAC_0000786001-mRNA-1">
    <property type="protein sequence ID" value="ACAC_0000786001-mRNA-1"/>
    <property type="gene ID" value="ACAC_0000786001"/>
</dbReference>
<dbReference type="GO" id="GO:0019934">
    <property type="term" value="P:cGMP-mediated signaling"/>
    <property type="evidence" value="ECO:0007669"/>
    <property type="project" value="TreeGrafter"/>
</dbReference>
<dbReference type="InterPro" id="IPR038158">
    <property type="entry name" value="H-NOX_domain_sf"/>
</dbReference>
<dbReference type="Pfam" id="PF07700">
    <property type="entry name" value="HNOB"/>
    <property type="match status" value="1"/>
</dbReference>
<proteinExistence type="predicted"/>
<feature type="domain" description="Heme NO-binding" evidence="2">
    <location>
        <begin position="14"/>
        <end position="159"/>
    </location>
</feature>
<dbReference type="PANTHER" id="PTHR45655">
    <property type="entry name" value="GUANYLATE CYCLASE SOLUBLE SUBUNIT BETA-2"/>
    <property type="match status" value="1"/>
</dbReference>
<organism evidence="3 4">
    <name type="scientific">Angiostrongylus cantonensis</name>
    <name type="common">Rat lungworm</name>
    <dbReference type="NCBI Taxonomy" id="6313"/>
    <lineage>
        <taxon>Eukaryota</taxon>
        <taxon>Metazoa</taxon>
        <taxon>Ecdysozoa</taxon>
        <taxon>Nematoda</taxon>
        <taxon>Chromadorea</taxon>
        <taxon>Rhabditida</taxon>
        <taxon>Rhabditina</taxon>
        <taxon>Rhabditomorpha</taxon>
        <taxon>Strongyloidea</taxon>
        <taxon>Metastrongylidae</taxon>
        <taxon>Angiostrongylus</taxon>
    </lineage>
</organism>
<evidence type="ECO:0000313" key="4">
    <source>
        <dbReference type="WBParaSite" id="ACAC_0000786001-mRNA-1"/>
    </source>
</evidence>
<dbReference type="InterPro" id="IPR011644">
    <property type="entry name" value="Heme_NO-bd"/>
</dbReference>
<name>A0A158P957_ANGCA</name>
<evidence type="ECO:0000259" key="2">
    <source>
        <dbReference type="Pfam" id="PF07700"/>
    </source>
</evidence>
<accession>A0A158P957</accession>
<dbReference type="InterPro" id="IPR024096">
    <property type="entry name" value="NO_sig/Golgi_transp_ligand-bd"/>
</dbReference>
<dbReference type="SUPFAM" id="SSF111126">
    <property type="entry name" value="Ligand-binding domain in the NO signalling and Golgi transport"/>
    <property type="match status" value="1"/>
</dbReference>
<evidence type="ECO:0000313" key="3">
    <source>
        <dbReference type="Proteomes" id="UP000035642"/>
    </source>
</evidence>
<reference evidence="4" key="2">
    <citation type="submission" date="2016-04" db="UniProtKB">
        <authorList>
            <consortium name="WormBaseParasite"/>
        </authorList>
    </citation>
    <scope>IDENTIFICATION</scope>
</reference>
<dbReference type="Proteomes" id="UP000035642">
    <property type="component" value="Unassembled WGS sequence"/>
</dbReference>
<dbReference type="GO" id="GO:0070482">
    <property type="term" value="P:response to oxygen levels"/>
    <property type="evidence" value="ECO:0007669"/>
    <property type="project" value="TreeGrafter"/>
</dbReference>
<sequence>EHDVAISNEIRSIIWSLLRKRSGFESGKENIVNHHYPDSDTYLLVDSVSVLTKIPREQVWELYGGFLVEYIMEIGWDELIRCMSPNLKGFLENLDSLHYFLDHVVYKAHLRGPSFRCEQNADGSITLHYFTGRPGLYPIVKGVISEVARVVFHIEISISVTGRIQRSVQMANGERIEEHVIFLIQV</sequence>
<dbReference type="PANTHER" id="PTHR45655:SF13">
    <property type="entry name" value="SOLUBLE GUANYLATE CYCLASE GCY-32-RELATED"/>
    <property type="match status" value="1"/>
</dbReference>
<protein>
    <submittedName>
        <fullName evidence="4">HNOB domain-containing protein</fullName>
    </submittedName>
</protein>
<reference evidence="3" key="1">
    <citation type="submission" date="2012-09" db="EMBL/GenBank/DDBJ databases">
        <authorList>
            <person name="Martin A.A."/>
        </authorList>
    </citation>
    <scope>NUCLEOTIDE SEQUENCE</scope>
</reference>
<dbReference type="Gene3D" id="3.90.1520.10">
    <property type="entry name" value="H-NOX domain"/>
    <property type="match status" value="1"/>
</dbReference>
<dbReference type="GO" id="GO:0004383">
    <property type="term" value="F:guanylate cyclase activity"/>
    <property type="evidence" value="ECO:0007669"/>
    <property type="project" value="UniProtKB-EC"/>
</dbReference>
<keyword evidence="3" id="KW-1185">Reference proteome</keyword>
<dbReference type="AlphaFoldDB" id="A0A158P957"/>